<dbReference type="PANTHER" id="PTHR13628:SF1">
    <property type="entry name" value="TRANSMEMBRANE PROTEIN 267"/>
    <property type="match status" value="1"/>
</dbReference>
<keyword evidence="7" id="KW-0732">Signal</keyword>
<evidence type="ECO:0000256" key="7">
    <source>
        <dbReference type="SAM" id="SignalP"/>
    </source>
</evidence>
<evidence type="ECO:0000256" key="5">
    <source>
        <dbReference type="ARBA" id="ARBA00023136"/>
    </source>
</evidence>
<feature type="transmembrane region" description="Helical" evidence="6">
    <location>
        <begin position="34"/>
        <end position="52"/>
    </location>
</feature>
<evidence type="ECO:0000256" key="1">
    <source>
        <dbReference type="ARBA" id="ARBA00004141"/>
    </source>
</evidence>
<feature type="chain" id="PRO_5046456484" description="Transmembrane protein 267" evidence="7">
    <location>
        <begin position="23"/>
        <end position="209"/>
    </location>
</feature>
<evidence type="ECO:0000256" key="3">
    <source>
        <dbReference type="ARBA" id="ARBA00022692"/>
    </source>
</evidence>
<feature type="transmembrane region" description="Helical" evidence="6">
    <location>
        <begin position="173"/>
        <end position="191"/>
    </location>
</feature>
<feature type="transmembrane region" description="Helical" evidence="6">
    <location>
        <begin position="94"/>
        <end position="113"/>
    </location>
</feature>
<protein>
    <recommendedName>
        <fullName evidence="2">Transmembrane protein 267</fullName>
    </recommendedName>
</protein>
<comment type="caution">
    <text evidence="8">The sequence shown here is derived from an EMBL/GenBank/DDBJ whole genome shotgun (WGS) entry which is preliminary data.</text>
</comment>
<sequence length="209" mass="23104">MNITVRVFLLALLCVVTEFTASQSSSTLSDQFRALLDTSIHCVIGAWCWYTVVDGAGVFQILICGFLSSFIDIDHFIAAGSFSLKAAVSLPNRPIFHAVLAIPVAALVLKLVSKLFLACVNQLSLPKDFSCLKSLLPTLPWLLVIAWSSHQLRDSIRRGLWFWPFGTLPPTPFVVYVVFIAGGSFLLNWILKVFLKKTETSDGASFYEV</sequence>
<evidence type="ECO:0000313" key="9">
    <source>
        <dbReference type="Proteomes" id="UP001642483"/>
    </source>
</evidence>
<reference evidence="8 9" key="1">
    <citation type="submission" date="2024-02" db="EMBL/GenBank/DDBJ databases">
        <authorList>
            <person name="Daric V."/>
            <person name="Darras S."/>
        </authorList>
    </citation>
    <scope>NUCLEOTIDE SEQUENCE [LARGE SCALE GENOMIC DNA]</scope>
</reference>
<keyword evidence="3 6" id="KW-0812">Transmembrane</keyword>
<feature type="signal peptide" evidence="7">
    <location>
        <begin position="1"/>
        <end position="22"/>
    </location>
</feature>
<evidence type="ECO:0000313" key="8">
    <source>
        <dbReference type="EMBL" id="CAK8692965.1"/>
    </source>
</evidence>
<name>A0ABP0GN43_CLALP</name>
<comment type="subcellular location">
    <subcellularLocation>
        <location evidence="1">Membrane</location>
        <topology evidence="1">Multi-pass membrane protein</topology>
    </subcellularLocation>
</comment>
<keyword evidence="9" id="KW-1185">Reference proteome</keyword>
<evidence type="ECO:0000256" key="6">
    <source>
        <dbReference type="SAM" id="Phobius"/>
    </source>
</evidence>
<keyword evidence="5 6" id="KW-0472">Membrane</keyword>
<dbReference type="EMBL" id="CAWYQH010000130">
    <property type="protein sequence ID" value="CAK8692965.1"/>
    <property type="molecule type" value="Genomic_DNA"/>
</dbReference>
<evidence type="ECO:0000256" key="2">
    <source>
        <dbReference type="ARBA" id="ARBA00013977"/>
    </source>
</evidence>
<proteinExistence type="predicted"/>
<feature type="transmembrane region" description="Helical" evidence="6">
    <location>
        <begin position="59"/>
        <end position="82"/>
    </location>
</feature>
<feature type="transmembrane region" description="Helical" evidence="6">
    <location>
        <begin position="134"/>
        <end position="153"/>
    </location>
</feature>
<organism evidence="8 9">
    <name type="scientific">Clavelina lepadiformis</name>
    <name type="common">Light-bulb sea squirt</name>
    <name type="synonym">Ascidia lepadiformis</name>
    <dbReference type="NCBI Taxonomy" id="159417"/>
    <lineage>
        <taxon>Eukaryota</taxon>
        <taxon>Metazoa</taxon>
        <taxon>Chordata</taxon>
        <taxon>Tunicata</taxon>
        <taxon>Ascidiacea</taxon>
        <taxon>Aplousobranchia</taxon>
        <taxon>Clavelinidae</taxon>
        <taxon>Clavelina</taxon>
    </lineage>
</organism>
<dbReference type="InterPro" id="IPR026572">
    <property type="entry name" value="TMEM267"/>
</dbReference>
<gene>
    <name evidence="8" type="ORF">CVLEPA_LOCUS26192</name>
</gene>
<dbReference type="PANTHER" id="PTHR13628">
    <property type="entry name" value="TRANSMEMBRANE PROTEIN 267"/>
    <property type="match status" value="1"/>
</dbReference>
<dbReference type="Proteomes" id="UP001642483">
    <property type="component" value="Unassembled WGS sequence"/>
</dbReference>
<accession>A0ABP0GN43</accession>
<evidence type="ECO:0000256" key="4">
    <source>
        <dbReference type="ARBA" id="ARBA00022989"/>
    </source>
</evidence>
<keyword evidence="4 6" id="KW-1133">Transmembrane helix</keyword>